<dbReference type="InterPro" id="IPR047867">
    <property type="entry name" value="Ribosomal_uL22_bac/org-type"/>
</dbReference>
<dbReference type="HAMAP" id="MF_01331_B">
    <property type="entry name" value="Ribosomal_uL22_B"/>
    <property type="match status" value="1"/>
</dbReference>
<dbReference type="GO" id="GO:0006412">
    <property type="term" value="P:translation"/>
    <property type="evidence" value="ECO:0007669"/>
    <property type="project" value="UniProtKB-UniRule"/>
</dbReference>
<dbReference type="PANTHER" id="PTHR13501">
    <property type="entry name" value="CHLOROPLAST 50S RIBOSOMAL PROTEIN L22-RELATED"/>
    <property type="match status" value="1"/>
</dbReference>
<evidence type="ECO:0000256" key="11">
    <source>
        <dbReference type="RuleBase" id="RU004005"/>
    </source>
</evidence>
<evidence type="ECO:0000313" key="15">
    <source>
        <dbReference type="Proteomes" id="UP000234206"/>
    </source>
</evidence>
<keyword evidence="7 10" id="KW-0687">Ribonucleoprotein</keyword>
<dbReference type="PROSITE" id="PS00464">
    <property type="entry name" value="RIBOSOMAL_L22"/>
    <property type="match status" value="1"/>
</dbReference>
<comment type="function">
    <text evidence="10 13">This protein binds specifically to 23S rRNA; its binding is stimulated by other ribosomal proteins, e.g., L4, L17, and L20. It is important during the early stages of 50S assembly. It makes multiple contacts with different domains of the 23S rRNA in the assembled 50S subunit and ribosome.</text>
</comment>
<dbReference type="Pfam" id="PF00237">
    <property type="entry name" value="Ribosomal_L22"/>
    <property type="match status" value="1"/>
</dbReference>
<evidence type="ECO:0000256" key="10">
    <source>
        <dbReference type="HAMAP-Rule" id="MF_01331"/>
    </source>
</evidence>
<evidence type="ECO:0000256" key="5">
    <source>
        <dbReference type="ARBA" id="ARBA00022884"/>
    </source>
</evidence>
<evidence type="ECO:0000256" key="7">
    <source>
        <dbReference type="ARBA" id="ARBA00023274"/>
    </source>
</evidence>
<accession>A0A2I1PCF6</accession>
<dbReference type="AlphaFoldDB" id="A0A2I1PCF6"/>
<evidence type="ECO:0000256" key="1">
    <source>
        <dbReference type="ARBA" id="ARBA00003478"/>
    </source>
</evidence>
<sequence length="125" mass="13795">MEAKAQARYVRVTPMKARRVVDLIRGKQASEALAVLQFAPQGASEPVMKVLQSAIANARFMADRDATAFDENSLYVSEAFVDEGPSMKRFRPRAQGRASKILKRTSHITVLVSQKTDENAKGGTR</sequence>
<dbReference type="GO" id="GO:0022625">
    <property type="term" value="C:cytosolic large ribosomal subunit"/>
    <property type="evidence" value="ECO:0007669"/>
    <property type="project" value="TreeGrafter"/>
</dbReference>
<dbReference type="InterPro" id="IPR005727">
    <property type="entry name" value="Ribosomal_uL22_bac/chlpt-type"/>
</dbReference>
<dbReference type="GO" id="GO:0019843">
    <property type="term" value="F:rRNA binding"/>
    <property type="evidence" value="ECO:0007669"/>
    <property type="project" value="UniProtKB-UniRule"/>
</dbReference>
<dbReference type="SUPFAM" id="SSF54843">
    <property type="entry name" value="Ribosomal protein L22"/>
    <property type="match status" value="1"/>
</dbReference>
<dbReference type="NCBIfam" id="TIGR01044">
    <property type="entry name" value="rplV_bact"/>
    <property type="match status" value="1"/>
</dbReference>
<evidence type="ECO:0000256" key="12">
    <source>
        <dbReference type="RuleBase" id="RU004006"/>
    </source>
</evidence>
<evidence type="ECO:0000313" key="14">
    <source>
        <dbReference type="EMBL" id="PKZ42317.1"/>
    </source>
</evidence>
<gene>
    <name evidence="10" type="primary">rplV</name>
    <name evidence="14" type="ORF">CYJ76_03235</name>
</gene>
<dbReference type="EMBL" id="PKIZ01000004">
    <property type="protein sequence ID" value="PKZ42317.1"/>
    <property type="molecule type" value="Genomic_DNA"/>
</dbReference>
<dbReference type="InterPro" id="IPR036394">
    <property type="entry name" value="Ribosomal_uL22_sf"/>
</dbReference>
<comment type="function">
    <text evidence="8">This protein binds specifically to 23S rRNA; its binding is stimulated by other ribosomal proteins, e.g. L4, L17, and L20. It is important during the early stages of 50S assembly. It makes multiple contacts with different domains of the 23S rRNA in the assembled 50S subunit and ribosome.</text>
</comment>
<comment type="subunit">
    <text evidence="3 10 12">Part of the 50S ribosomal subunit.</text>
</comment>
<keyword evidence="6 10" id="KW-0689">Ribosomal protein</keyword>
<comment type="similarity">
    <text evidence="2 10 11">Belongs to the universal ribosomal protein uL22 family.</text>
</comment>
<organism evidence="14 15">
    <name type="scientific">Kytococcus schroeteri</name>
    <dbReference type="NCBI Taxonomy" id="138300"/>
    <lineage>
        <taxon>Bacteria</taxon>
        <taxon>Bacillati</taxon>
        <taxon>Actinomycetota</taxon>
        <taxon>Actinomycetes</taxon>
        <taxon>Micrococcales</taxon>
        <taxon>Kytococcaceae</taxon>
        <taxon>Kytococcus</taxon>
    </lineage>
</organism>
<evidence type="ECO:0000256" key="13">
    <source>
        <dbReference type="RuleBase" id="RU004008"/>
    </source>
</evidence>
<dbReference type="GO" id="GO:0003735">
    <property type="term" value="F:structural constituent of ribosome"/>
    <property type="evidence" value="ECO:0007669"/>
    <property type="project" value="InterPro"/>
</dbReference>
<evidence type="ECO:0000256" key="4">
    <source>
        <dbReference type="ARBA" id="ARBA00022730"/>
    </source>
</evidence>
<name>A0A2I1PCF6_9MICO</name>
<dbReference type="RefSeq" id="WP_070705863.1">
    <property type="nucleotide sequence ID" value="NZ_JBHLVH010000027.1"/>
</dbReference>
<keyword evidence="15" id="KW-1185">Reference proteome</keyword>
<dbReference type="PANTHER" id="PTHR13501:SF8">
    <property type="entry name" value="LARGE RIBOSOMAL SUBUNIT PROTEIN UL22M"/>
    <property type="match status" value="1"/>
</dbReference>
<evidence type="ECO:0000256" key="3">
    <source>
        <dbReference type="ARBA" id="ARBA00011838"/>
    </source>
</evidence>
<comment type="caution">
    <text evidence="14">The sequence shown here is derived from an EMBL/GenBank/DDBJ whole genome shotgun (WGS) entry which is preliminary data.</text>
</comment>
<evidence type="ECO:0000256" key="6">
    <source>
        <dbReference type="ARBA" id="ARBA00022980"/>
    </source>
</evidence>
<dbReference type="Proteomes" id="UP000234206">
    <property type="component" value="Unassembled WGS sequence"/>
</dbReference>
<dbReference type="OrthoDB" id="9805969at2"/>
<comment type="function">
    <text evidence="1 10">The globular domain of the protein is located near the polypeptide exit tunnel on the outside of the subunit, while an extended beta-hairpin is found that lines the wall of the exit tunnel in the center of the 70S ribosome.</text>
</comment>
<dbReference type="InterPro" id="IPR018260">
    <property type="entry name" value="Ribosomal_uL22_CS"/>
</dbReference>
<dbReference type="InterPro" id="IPR001063">
    <property type="entry name" value="Ribosomal_uL22"/>
</dbReference>
<evidence type="ECO:0000256" key="8">
    <source>
        <dbReference type="ARBA" id="ARBA00025084"/>
    </source>
</evidence>
<reference evidence="14 15" key="1">
    <citation type="submission" date="2017-12" db="EMBL/GenBank/DDBJ databases">
        <title>Phylogenetic diversity of female urinary microbiome.</title>
        <authorList>
            <person name="Thomas-White K."/>
            <person name="Wolfe A.J."/>
        </authorList>
    </citation>
    <scope>NUCLEOTIDE SEQUENCE [LARGE SCALE GENOMIC DNA]</scope>
    <source>
        <strain evidence="14 15">UMB1298</strain>
    </source>
</reference>
<evidence type="ECO:0000256" key="9">
    <source>
        <dbReference type="ARBA" id="ARBA00035207"/>
    </source>
</evidence>
<keyword evidence="5 10" id="KW-0694">RNA-binding</keyword>
<dbReference type="CDD" id="cd00336">
    <property type="entry name" value="Ribosomal_L22"/>
    <property type="match status" value="1"/>
</dbReference>
<proteinExistence type="inferred from homology"/>
<dbReference type="Gene3D" id="3.90.470.10">
    <property type="entry name" value="Ribosomal protein L22/L17"/>
    <property type="match status" value="1"/>
</dbReference>
<keyword evidence="4 10" id="KW-0699">rRNA-binding</keyword>
<evidence type="ECO:0000256" key="2">
    <source>
        <dbReference type="ARBA" id="ARBA00009451"/>
    </source>
</evidence>
<protein>
    <recommendedName>
        <fullName evidence="9 10">Large ribosomal subunit protein uL22</fullName>
    </recommendedName>
</protein>